<feature type="region of interest" description="Disordered" evidence="1">
    <location>
        <begin position="1"/>
        <end position="38"/>
    </location>
</feature>
<proteinExistence type="predicted"/>
<evidence type="ECO:0000313" key="3">
    <source>
        <dbReference type="Proteomes" id="UP000828390"/>
    </source>
</evidence>
<reference evidence="2" key="2">
    <citation type="submission" date="2020-11" db="EMBL/GenBank/DDBJ databases">
        <authorList>
            <person name="McCartney M.A."/>
            <person name="Auch B."/>
            <person name="Kono T."/>
            <person name="Mallez S."/>
            <person name="Becker A."/>
            <person name="Gohl D.M."/>
            <person name="Silverstein K.A.T."/>
            <person name="Koren S."/>
            <person name="Bechman K.B."/>
            <person name="Herman A."/>
            <person name="Abrahante J.E."/>
            <person name="Garbe J."/>
        </authorList>
    </citation>
    <scope>NUCLEOTIDE SEQUENCE</scope>
    <source>
        <strain evidence="2">Duluth1</strain>
        <tissue evidence="2">Whole animal</tissue>
    </source>
</reference>
<organism evidence="2 3">
    <name type="scientific">Dreissena polymorpha</name>
    <name type="common">Zebra mussel</name>
    <name type="synonym">Mytilus polymorpha</name>
    <dbReference type="NCBI Taxonomy" id="45954"/>
    <lineage>
        <taxon>Eukaryota</taxon>
        <taxon>Metazoa</taxon>
        <taxon>Spiralia</taxon>
        <taxon>Lophotrochozoa</taxon>
        <taxon>Mollusca</taxon>
        <taxon>Bivalvia</taxon>
        <taxon>Autobranchia</taxon>
        <taxon>Heteroconchia</taxon>
        <taxon>Euheterodonta</taxon>
        <taxon>Imparidentia</taxon>
        <taxon>Neoheterodontei</taxon>
        <taxon>Myida</taxon>
        <taxon>Dreissenoidea</taxon>
        <taxon>Dreissenidae</taxon>
        <taxon>Dreissena</taxon>
    </lineage>
</organism>
<evidence type="ECO:0000313" key="2">
    <source>
        <dbReference type="EMBL" id="KAH3752832.1"/>
    </source>
</evidence>
<evidence type="ECO:0000256" key="1">
    <source>
        <dbReference type="SAM" id="MobiDB-lite"/>
    </source>
</evidence>
<dbReference type="Proteomes" id="UP000828390">
    <property type="component" value="Unassembled WGS sequence"/>
</dbReference>
<dbReference type="AlphaFoldDB" id="A0A9D4IAF9"/>
<sequence length="54" mass="6123">MPSPQTADKPDDGQNDQEKEEPSQPQINSEQTGAISQLFEDNTLLYDLTHNDYE</sequence>
<feature type="compositionally biased region" description="Basic and acidic residues" evidence="1">
    <location>
        <begin position="8"/>
        <end position="22"/>
    </location>
</feature>
<accession>A0A9D4IAF9</accession>
<comment type="caution">
    <text evidence="2">The sequence shown here is derived from an EMBL/GenBank/DDBJ whole genome shotgun (WGS) entry which is preliminary data.</text>
</comment>
<gene>
    <name evidence="2" type="ORF">DPMN_187458</name>
</gene>
<protein>
    <submittedName>
        <fullName evidence="2">Uncharacterized protein</fullName>
    </submittedName>
</protein>
<name>A0A9D4IAF9_DREPO</name>
<dbReference type="EMBL" id="JAIWYP010000010">
    <property type="protein sequence ID" value="KAH3752832.1"/>
    <property type="molecule type" value="Genomic_DNA"/>
</dbReference>
<reference evidence="2" key="1">
    <citation type="journal article" date="2019" name="bioRxiv">
        <title>The Genome of the Zebra Mussel, Dreissena polymorpha: A Resource for Invasive Species Research.</title>
        <authorList>
            <person name="McCartney M.A."/>
            <person name="Auch B."/>
            <person name="Kono T."/>
            <person name="Mallez S."/>
            <person name="Zhang Y."/>
            <person name="Obille A."/>
            <person name="Becker A."/>
            <person name="Abrahante J.E."/>
            <person name="Garbe J."/>
            <person name="Badalamenti J.P."/>
            <person name="Herman A."/>
            <person name="Mangelson H."/>
            <person name="Liachko I."/>
            <person name="Sullivan S."/>
            <person name="Sone E.D."/>
            <person name="Koren S."/>
            <person name="Silverstein K.A.T."/>
            <person name="Beckman K.B."/>
            <person name="Gohl D.M."/>
        </authorList>
    </citation>
    <scope>NUCLEOTIDE SEQUENCE</scope>
    <source>
        <strain evidence="2">Duluth1</strain>
        <tissue evidence="2">Whole animal</tissue>
    </source>
</reference>
<feature type="compositionally biased region" description="Polar residues" evidence="1">
    <location>
        <begin position="23"/>
        <end position="35"/>
    </location>
</feature>
<keyword evidence="3" id="KW-1185">Reference proteome</keyword>